<comment type="caution">
    <text evidence="2">The sequence shown here is derived from an EMBL/GenBank/DDBJ whole genome shotgun (WGS) entry which is preliminary data.</text>
</comment>
<dbReference type="Proteomes" id="UP000756921">
    <property type="component" value="Unassembled WGS sequence"/>
</dbReference>
<gene>
    <name evidence="2" type="ORF">PMIN01_11277</name>
</gene>
<dbReference type="EMBL" id="WJXW01000014">
    <property type="protein sequence ID" value="KAF9730408.1"/>
    <property type="molecule type" value="Genomic_DNA"/>
</dbReference>
<keyword evidence="3" id="KW-1185">Reference proteome</keyword>
<accession>A0A9P6G8E4</accession>
<feature type="region of interest" description="Disordered" evidence="1">
    <location>
        <begin position="295"/>
        <end position="335"/>
    </location>
</feature>
<organism evidence="2 3">
    <name type="scientific">Paraphaeosphaeria minitans</name>
    <dbReference type="NCBI Taxonomy" id="565426"/>
    <lineage>
        <taxon>Eukaryota</taxon>
        <taxon>Fungi</taxon>
        <taxon>Dikarya</taxon>
        <taxon>Ascomycota</taxon>
        <taxon>Pezizomycotina</taxon>
        <taxon>Dothideomycetes</taxon>
        <taxon>Pleosporomycetidae</taxon>
        <taxon>Pleosporales</taxon>
        <taxon>Massarineae</taxon>
        <taxon>Didymosphaeriaceae</taxon>
        <taxon>Paraphaeosphaeria</taxon>
    </lineage>
</organism>
<evidence type="ECO:0000313" key="2">
    <source>
        <dbReference type="EMBL" id="KAF9730408.1"/>
    </source>
</evidence>
<evidence type="ECO:0000256" key="1">
    <source>
        <dbReference type="SAM" id="MobiDB-lite"/>
    </source>
</evidence>
<feature type="region of interest" description="Disordered" evidence="1">
    <location>
        <begin position="126"/>
        <end position="151"/>
    </location>
</feature>
<evidence type="ECO:0000313" key="3">
    <source>
        <dbReference type="Proteomes" id="UP000756921"/>
    </source>
</evidence>
<proteinExistence type="predicted"/>
<sequence>MVSNTVTGLEYNFHSFFFIYSVRLNLGCNEVCKPHSPRTTSSWRSLLPTLKLQIRPPTWKASFGPPLRLHNLRFSPPSVVGAVMSLPSFLARIALPTDRPKHCPQDYKWCHAGFGVHTKLGLAPCGRSQHGRPARERKGAISGPGGATPNQDHRVLINTKSTANAWNGSLDVGTDRKWEPFDRGVKYEARVPVGTPGTAVEMTRWRLFDLKSITTLAFNLSAETLSFFMRVIVDWDVNVKEVNNGHGKNGPDQECQTKDRGNMLNQGGLGEQVFRDVRQNTTSYAICTADHVKEAMGSSPGEDFKTSRLVHAPLRTGASPPSPRTRRSRIRHDDSQIKYTRGLFGDSVSERRLAQHWNLPTRSRLNL</sequence>
<reference evidence="2" key="1">
    <citation type="journal article" date="2020" name="Mol. Plant Microbe Interact.">
        <title>Genome Sequence of the Biocontrol Agent Coniothyrium minitans strain Conio (IMI 134523).</title>
        <authorList>
            <person name="Patel D."/>
            <person name="Shittu T.A."/>
            <person name="Baroncelli R."/>
            <person name="Muthumeenakshi S."/>
            <person name="Osborne T.H."/>
            <person name="Janganan T.K."/>
            <person name="Sreenivasaprasad S."/>
        </authorList>
    </citation>
    <scope>NUCLEOTIDE SEQUENCE</scope>
    <source>
        <strain evidence="2">Conio</strain>
    </source>
</reference>
<protein>
    <submittedName>
        <fullName evidence="2">Uncharacterized protein</fullName>
    </submittedName>
</protein>
<dbReference type="AlphaFoldDB" id="A0A9P6G8E4"/>
<name>A0A9P6G8E4_9PLEO</name>